<name>A0A4Y7T9Y9_COPMI</name>
<gene>
    <name evidence="3" type="ORF">FA13DRAFT_1791984</name>
</gene>
<feature type="region of interest" description="Disordered" evidence="2">
    <location>
        <begin position="122"/>
        <end position="180"/>
    </location>
</feature>
<dbReference type="AlphaFoldDB" id="A0A4Y7T9Y9"/>
<comment type="caution">
    <text evidence="3">The sequence shown here is derived from an EMBL/GenBank/DDBJ whole genome shotgun (WGS) entry which is preliminary data.</text>
</comment>
<protein>
    <submittedName>
        <fullName evidence="3">Uncharacterized protein</fullName>
    </submittedName>
</protein>
<organism evidence="3 4">
    <name type="scientific">Coprinellus micaceus</name>
    <name type="common">Glistening ink-cap mushroom</name>
    <name type="synonym">Coprinus micaceus</name>
    <dbReference type="NCBI Taxonomy" id="71717"/>
    <lineage>
        <taxon>Eukaryota</taxon>
        <taxon>Fungi</taxon>
        <taxon>Dikarya</taxon>
        <taxon>Basidiomycota</taxon>
        <taxon>Agaricomycotina</taxon>
        <taxon>Agaricomycetes</taxon>
        <taxon>Agaricomycetidae</taxon>
        <taxon>Agaricales</taxon>
        <taxon>Agaricineae</taxon>
        <taxon>Psathyrellaceae</taxon>
        <taxon>Coprinellus</taxon>
    </lineage>
</organism>
<dbReference type="EMBL" id="QPFP01000021">
    <property type="protein sequence ID" value="TEB30831.1"/>
    <property type="molecule type" value="Genomic_DNA"/>
</dbReference>
<sequence length="367" mass="40886">MSNDFSSPTPLYNVRLRSIPPPINARSRFYFRGQPSTPETPSPPSRTLEPTQGGRLLNFAREESSTNRDGAYNHIPSDSTEDSDVIMEDGTMAALCAPATTPLGSPAPITTGVRGQWDFSTTDERVHHRTENSSTTAPSVTPTAKRNATMEASSRPLRSVNMNTTEATPTPPASDPTSMVVDEPEAHATATPPVIPRRGTRIRYVPRRIIENSIESPRKHTTARPFRSTRGIFPPGRSLRAAVQNEGRVAKEMVEVLRREVHRLESSERRLKGLLHSERERLKDMKVEVEASRSALVLAEEKLHDAEEVKAELMHDLNRFRGWWITENHSLKAILTYIPKNKRDAGLEAIVGSSRSRFMTYSGMGSN</sequence>
<accession>A0A4Y7T9Y9</accession>
<feature type="region of interest" description="Disordered" evidence="2">
    <location>
        <begin position="62"/>
        <end position="81"/>
    </location>
</feature>
<evidence type="ECO:0000313" key="3">
    <source>
        <dbReference type="EMBL" id="TEB30831.1"/>
    </source>
</evidence>
<evidence type="ECO:0000256" key="2">
    <source>
        <dbReference type="SAM" id="MobiDB-lite"/>
    </source>
</evidence>
<dbReference type="OrthoDB" id="10606893at2759"/>
<dbReference type="Proteomes" id="UP000298030">
    <property type="component" value="Unassembled WGS sequence"/>
</dbReference>
<feature type="coiled-coil region" evidence="1">
    <location>
        <begin position="282"/>
        <end position="316"/>
    </location>
</feature>
<feature type="compositionally biased region" description="Low complexity" evidence="2">
    <location>
        <begin position="133"/>
        <end position="144"/>
    </location>
</feature>
<reference evidence="3 4" key="1">
    <citation type="journal article" date="2019" name="Nat. Ecol. Evol.">
        <title>Megaphylogeny resolves global patterns of mushroom evolution.</title>
        <authorList>
            <person name="Varga T."/>
            <person name="Krizsan K."/>
            <person name="Foldi C."/>
            <person name="Dima B."/>
            <person name="Sanchez-Garcia M."/>
            <person name="Sanchez-Ramirez S."/>
            <person name="Szollosi G.J."/>
            <person name="Szarkandi J.G."/>
            <person name="Papp V."/>
            <person name="Albert L."/>
            <person name="Andreopoulos W."/>
            <person name="Angelini C."/>
            <person name="Antonin V."/>
            <person name="Barry K.W."/>
            <person name="Bougher N.L."/>
            <person name="Buchanan P."/>
            <person name="Buyck B."/>
            <person name="Bense V."/>
            <person name="Catcheside P."/>
            <person name="Chovatia M."/>
            <person name="Cooper J."/>
            <person name="Damon W."/>
            <person name="Desjardin D."/>
            <person name="Finy P."/>
            <person name="Geml J."/>
            <person name="Haridas S."/>
            <person name="Hughes K."/>
            <person name="Justo A."/>
            <person name="Karasinski D."/>
            <person name="Kautmanova I."/>
            <person name="Kiss B."/>
            <person name="Kocsube S."/>
            <person name="Kotiranta H."/>
            <person name="LaButti K.M."/>
            <person name="Lechner B.E."/>
            <person name="Liimatainen K."/>
            <person name="Lipzen A."/>
            <person name="Lukacs Z."/>
            <person name="Mihaltcheva S."/>
            <person name="Morgado L.N."/>
            <person name="Niskanen T."/>
            <person name="Noordeloos M.E."/>
            <person name="Ohm R.A."/>
            <person name="Ortiz-Santana B."/>
            <person name="Ovrebo C."/>
            <person name="Racz N."/>
            <person name="Riley R."/>
            <person name="Savchenko A."/>
            <person name="Shiryaev A."/>
            <person name="Soop K."/>
            <person name="Spirin V."/>
            <person name="Szebenyi C."/>
            <person name="Tomsovsky M."/>
            <person name="Tulloss R.E."/>
            <person name="Uehling J."/>
            <person name="Grigoriev I.V."/>
            <person name="Vagvolgyi C."/>
            <person name="Papp T."/>
            <person name="Martin F.M."/>
            <person name="Miettinen O."/>
            <person name="Hibbett D.S."/>
            <person name="Nagy L.G."/>
        </authorList>
    </citation>
    <scope>NUCLEOTIDE SEQUENCE [LARGE SCALE GENOMIC DNA]</scope>
    <source>
        <strain evidence="3 4">FP101781</strain>
    </source>
</reference>
<keyword evidence="1" id="KW-0175">Coiled coil</keyword>
<keyword evidence="4" id="KW-1185">Reference proteome</keyword>
<evidence type="ECO:0000256" key="1">
    <source>
        <dbReference type="SAM" id="Coils"/>
    </source>
</evidence>
<feature type="compositionally biased region" description="Basic and acidic residues" evidence="2">
    <location>
        <begin position="122"/>
        <end position="131"/>
    </location>
</feature>
<feature type="region of interest" description="Disordered" evidence="2">
    <location>
        <begin position="25"/>
        <end position="52"/>
    </location>
</feature>
<evidence type="ECO:0000313" key="4">
    <source>
        <dbReference type="Proteomes" id="UP000298030"/>
    </source>
</evidence>
<proteinExistence type="predicted"/>